<keyword evidence="5" id="KW-0949">S-adenosyl-L-methionine</keyword>
<keyword evidence="5" id="KW-0256">Endoplasmic reticulum</keyword>
<dbReference type="EC" id="2.1.1.100" evidence="5"/>
<keyword evidence="5" id="KW-0808">Transferase</keyword>
<name>A0AAD7CPA3_MYCRO</name>
<comment type="similarity">
    <text evidence="5">Belongs to the class VI-like SAM-binding methyltransferase superfamily. Isoprenylcysteine carboxyl methyltransferase family.</text>
</comment>
<sequence length="185" mass="21079">MMSKIGVLLKRCIWAENIARILSILIEGFPAGSPTSNRLFGPPVALSATYLFGWALIITATLIRKRCYEILGPMFTFELAIRGDHRLVQTGPYSVVRHPSYSAFILLNCGVMITHCGSEGPYLLYFISPNLKMTYNAFVFGVSVWSSYLFIARADVEEKVLVERFGTEWNAWANRVPKFFPRLWW</sequence>
<gene>
    <name evidence="6" type="ORF">B0H17DRAFT_1021431</name>
</gene>
<dbReference type="AlphaFoldDB" id="A0AAD7CPA3"/>
<evidence type="ECO:0000256" key="5">
    <source>
        <dbReference type="RuleBase" id="RU362022"/>
    </source>
</evidence>
<comment type="subcellular location">
    <subcellularLocation>
        <location evidence="5">Endoplasmic reticulum membrane</location>
        <topology evidence="5">Multi-pass membrane protein</topology>
    </subcellularLocation>
    <subcellularLocation>
        <location evidence="1">Membrane</location>
        <topology evidence="1">Multi-pass membrane protein</topology>
    </subcellularLocation>
</comment>
<feature type="transmembrane region" description="Helical" evidence="5">
    <location>
        <begin position="44"/>
        <end position="63"/>
    </location>
</feature>
<dbReference type="Proteomes" id="UP001221757">
    <property type="component" value="Unassembled WGS sequence"/>
</dbReference>
<evidence type="ECO:0000313" key="6">
    <source>
        <dbReference type="EMBL" id="KAJ7656547.1"/>
    </source>
</evidence>
<dbReference type="PANTHER" id="PTHR12714">
    <property type="entry name" value="PROTEIN-S ISOPRENYLCYSTEINE O-METHYLTRANSFERASE"/>
    <property type="match status" value="1"/>
</dbReference>
<accession>A0AAD7CPA3</accession>
<comment type="catalytic activity">
    <reaction evidence="5">
        <text>[protein]-C-terminal S-[(2E,6E)-farnesyl]-L-cysteine + S-adenosyl-L-methionine = [protein]-C-terminal S-[(2E,6E)-farnesyl]-L-cysteine methyl ester + S-adenosyl-L-homocysteine</text>
        <dbReference type="Rhea" id="RHEA:21672"/>
        <dbReference type="Rhea" id="RHEA-COMP:12125"/>
        <dbReference type="Rhea" id="RHEA-COMP:12126"/>
        <dbReference type="ChEBI" id="CHEBI:57856"/>
        <dbReference type="ChEBI" id="CHEBI:59789"/>
        <dbReference type="ChEBI" id="CHEBI:90510"/>
        <dbReference type="ChEBI" id="CHEBI:90511"/>
        <dbReference type="EC" id="2.1.1.100"/>
    </reaction>
</comment>
<evidence type="ECO:0000313" key="7">
    <source>
        <dbReference type="Proteomes" id="UP001221757"/>
    </source>
</evidence>
<keyword evidence="7" id="KW-1185">Reference proteome</keyword>
<comment type="caution">
    <text evidence="5">Lacks conserved residue(s) required for the propagation of feature annotation.</text>
</comment>
<evidence type="ECO:0000256" key="2">
    <source>
        <dbReference type="ARBA" id="ARBA00022692"/>
    </source>
</evidence>
<evidence type="ECO:0000256" key="3">
    <source>
        <dbReference type="ARBA" id="ARBA00022989"/>
    </source>
</evidence>
<keyword evidence="5" id="KW-0489">Methyltransferase</keyword>
<reference evidence="6" key="1">
    <citation type="submission" date="2023-03" db="EMBL/GenBank/DDBJ databases">
        <title>Massive genome expansion in bonnet fungi (Mycena s.s.) driven by repeated elements and novel gene families across ecological guilds.</title>
        <authorList>
            <consortium name="Lawrence Berkeley National Laboratory"/>
            <person name="Harder C.B."/>
            <person name="Miyauchi S."/>
            <person name="Viragh M."/>
            <person name="Kuo A."/>
            <person name="Thoen E."/>
            <person name="Andreopoulos B."/>
            <person name="Lu D."/>
            <person name="Skrede I."/>
            <person name="Drula E."/>
            <person name="Henrissat B."/>
            <person name="Morin E."/>
            <person name="Kohler A."/>
            <person name="Barry K."/>
            <person name="LaButti K."/>
            <person name="Morin E."/>
            <person name="Salamov A."/>
            <person name="Lipzen A."/>
            <person name="Mereny Z."/>
            <person name="Hegedus B."/>
            <person name="Baldrian P."/>
            <person name="Stursova M."/>
            <person name="Weitz H."/>
            <person name="Taylor A."/>
            <person name="Grigoriev I.V."/>
            <person name="Nagy L.G."/>
            <person name="Martin F."/>
            <person name="Kauserud H."/>
        </authorList>
    </citation>
    <scope>NUCLEOTIDE SEQUENCE</scope>
    <source>
        <strain evidence="6">CBHHK067</strain>
    </source>
</reference>
<comment type="caution">
    <text evidence="6">The sequence shown here is derived from an EMBL/GenBank/DDBJ whole genome shotgun (WGS) entry which is preliminary data.</text>
</comment>
<keyword evidence="4 5" id="KW-0472">Membrane</keyword>
<keyword evidence="3 5" id="KW-1133">Transmembrane helix</keyword>
<organism evidence="6 7">
    <name type="scientific">Mycena rosella</name>
    <name type="common">Pink bonnet</name>
    <name type="synonym">Agaricus rosellus</name>
    <dbReference type="NCBI Taxonomy" id="1033263"/>
    <lineage>
        <taxon>Eukaryota</taxon>
        <taxon>Fungi</taxon>
        <taxon>Dikarya</taxon>
        <taxon>Basidiomycota</taxon>
        <taxon>Agaricomycotina</taxon>
        <taxon>Agaricomycetes</taxon>
        <taxon>Agaricomycetidae</taxon>
        <taxon>Agaricales</taxon>
        <taxon>Marasmiineae</taxon>
        <taxon>Mycenaceae</taxon>
        <taxon>Mycena</taxon>
    </lineage>
</organism>
<dbReference type="GO" id="GO:0004671">
    <property type="term" value="F:protein C-terminal S-isoprenylcysteine carboxyl O-methyltransferase activity"/>
    <property type="evidence" value="ECO:0007669"/>
    <property type="project" value="UniProtKB-EC"/>
</dbReference>
<dbReference type="PANTHER" id="PTHR12714:SF9">
    <property type="entry name" value="PROTEIN-S-ISOPRENYLCYSTEINE O-METHYLTRANSFERASE"/>
    <property type="match status" value="1"/>
</dbReference>
<dbReference type="GO" id="GO:0005789">
    <property type="term" value="C:endoplasmic reticulum membrane"/>
    <property type="evidence" value="ECO:0007669"/>
    <property type="project" value="UniProtKB-SubCell"/>
</dbReference>
<dbReference type="Pfam" id="PF04140">
    <property type="entry name" value="ICMT"/>
    <property type="match status" value="1"/>
</dbReference>
<dbReference type="Gene3D" id="1.20.120.1630">
    <property type="match status" value="1"/>
</dbReference>
<keyword evidence="2 5" id="KW-0812">Transmembrane</keyword>
<protein>
    <recommendedName>
        <fullName evidence="5">Protein-S-isoprenylcysteine O-methyltransferase</fullName>
        <ecNumber evidence="5">2.1.1.100</ecNumber>
    </recommendedName>
</protein>
<proteinExistence type="inferred from homology"/>
<evidence type="ECO:0000256" key="4">
    <source>
        <dbReference type="ARBA" id="ARBA00023136"/>
    </source>
</evidence>
<dbReference type="InterPro" id="IPR007269">
    <property type="entry name" value="ICMT_MeTrfase"/>
</dbReference>
<dbReference type="EMBL" id="JARKIE010000301">
    <property type="protein sequence ID" value="KAJ7656547.1"/>
    <property type="molecule type" value="Genomic_DNA"/>
</dbReference>
<dbReference type="GO" id="GO:0032259">
    <property type="term" value="P:methylation"/>
    <property type="evidence" value="ECO:0007669"/>
    <property type="project" value="UniProtKB-KW"/>
</dbReference>
<evidence type="ECO:0000256" key="1">
    <source>
        <dbReference type="ARBA" id="ARBA00004141"/>
    </source>
</evidence>